<dbReference type="GO" id="GO:0035098">
    <property type="term" value="C:ESC/E(Z) complex"/>
    <property type="evidence" value="ECO:0007669"/>
    <property type="project" value="TreeGrafter"/>
</dbReference>
<dbReference type="InterPro" id="IPR045318">
    <property type="entry name" value="EZH1/2-like"/>
</dbReference>
<keyword evidence="1" id="KW-0805">Transcription regulation</keyword>
<dbReference type="PANTHER" id="PTHR45747">
    <property type="entry name" value="HISTONE-LYSINE N-METHYLTRANSFERASE E(Z)"/>
    <property type="match status" value="1"/>
</dbReference>
<dbReference type="InterPro" id="IPR041355">
    <property type="entry name" value="Pre-SET_CXC"/>
</dbReference>
<evidence type="ECO:0000259" key="4">
    <source>
        <dbReference type="Pfam" id="PF00856"/>
    </source>
</evidence>
<dbReference type="OrthoDB" id="6141102at2759"/>
<dbReference type="AlphaFoldDB" id="A0A164Q729"/>
<sequence length="667" mass="75575">MSAPVSACRCTICLSENDSPVTTATKVLHQVQAEFSEWNKDECQRLFASLGLDEEREEKEYSEPSSVASFDICQWTEPSNPSSTTWTVYVGNEERVQQLSCPVVTCDTVRSAPSYEWHTETNQNIWVSLEDTDTLAFVPFADDPSFRAEEYTSCFKRLKPCRDPDLEEIEAEAARRLHFGHGFSFELIDKTGVLSRTMLGESENVGICHALTQRDRLQWPGSINSRYPPLLSAAPQPPQALATRVIGLVKTFCPAPRCNHYFCPEHAFIAPVPQPAPPSTTTEEDIQRKKSCGQNCYLNDVLGLNSWSSTEIMDFQTVLRLMPDTSPCDLAIIVQKPCRQVYQQKWALRTLMEQEEVPVDNKRLKRKRKNPRRFDDKDPVTFSYGLPCDHEGSCEDNPKCDIRHKGCKCVPIKGIQTCRTNKCPCFRARRECDPYACGDCDWQKTEKRDTRTLPAEDTSTLSGSKSPPDPAPSCQNCYLTLGLQKEINVGLSKWGFGAFIAEPAEPGDYIAQYTGEFISQEHADLRGSLSDHVKRNYRFELNPLWLVDACSMGNGTRFINHSNDDYNCRAWSSLTAITALPFMLSHADPIRSKVKQLKEGDELLLNYGEEYFIDRNEKTTSSTVPETAQFRVRANDARPPIDVPDLLKGGDYPRLVDNYLLRRFQLR</sequence>
<reference evidence="6 7" key="1">
    <citation type="journal article" date="2016" name="Mol. Biol. Evol.">
        <title>Comparative Genomics of Early-Diverging Mushroom-Forming Fungi Provides Insights into the Origins of Lignocellulose Decay Capabilities.</title>
        <authorList>
            <person name="Nagy L.G."/>
            <person name="Riley R."/>
            <person name="Tritt A."/>
            <person name="Adam C."/>
            <person name="Daum C."/>
            <person name="Floudas D."/>
            <person name="Sun H."/>
            <person name="Yadav J.S."/>
            <person name="Pangilinan J."/>
            <person name="Larsson K.H."/>
            <person name="Matsuura K."/>
            <person name="Barry K."/>
            <person name="Labutti K."/>
            <person name="Kuo R."/>
            <person name="Ohm R.A."/>
            <person name="Bhattacharya S.S."/>
            <person name="Shirouzu T."/>
            <person name="Yoshinaga Y."/>
            <person name="Martin F.M."/>
            <person name="Grigoriev I.V."/>
            <person name="Hibbett D.S."/>
        </authorList>
    </citation>
    <scope>NUCLEOTIDE SEQUENCE [LARGE SCALE GENOMIC DNA]</scope>
    <source>
        <strain evidence="6 7">HHB9708</strain>
    </source>
</reference>
<dbReference type="GO" id="GO:0031507">
    <property type="term" value="P:heterochromatin formation"/>
    <property type="evidence" value="ECO:0007669"/>
    <property type="project" value="TreeGrafter"/>
</dbReference>
<dbReference type="PANTHER" id="PTHR45747:SF4">
    <property type="entry name" value="HISTONE-LYSINE N-METHYLTRANSFERASE E(Z)"/>
    <property type="match status" value="1"/>
</dbReference>
<organism evidence="6 7">
    <name type="scientific">Sistotremastrum niveocremeum HHB9708</name>
    <dbReference type="NCBI Taxonomy" id="1314777"/>
    <lineage>
        <taxon>Eukaryota</taxon>
        <taxon>Fungi</taxon>
        <taxon>Dikarya</taxon>
        <taxon>Basidiomycota</taxon>
        <taxon>Agaricomycotina</taxon>
        <taxon>Agaricomycetes</taxon>
        <taxon>Sistotremastrales</taxon>
        <taxon>Sistotremastraceae</taxon>
        <taxon>Sertulicium</taxon>
        <taxon>Sertulicium niveocremeum</taxon>
    </lineage>
</organism>
<evidence type="ECO:0000313" key="7">
    <source>
        <dbReference type="Proteomes" id="UP000076722"/>
    </source>
</evidence>
<dbReference type="Pfam" id="PF18264">
    <property type="entry name" value="preSET_CXC"/>
    <property type="match status" value="1"/>
</dbReference>
<dbReference type="Proteomes" id="UP000076722">
    <property type="component" value="Unassembled WGS sequence"/>
</dbReference>
<keyword evidence="7" id="KW-1185">Reference proteome</keyword>
<feature type="region of interest" description="Disordered" evidence="3">
    <location>
        <begin position="449"/>
        <end position="471"/>
    </location>
</feature>
<proteinExistence type="predicted"/>
<evidence type="ECO:0000256" key="1">
    <source>
        <dbReference type="ARBA" id="ARBA00023015"/>
    </source>
</evidence>
<dbReference type="Gene3D" id="2.170.270.10">
    <property type="entry name" value="SET domain"/>
    <property type="match status" value="1"/>
</dbReference>
<protein>
    <submittedName>
        <fullName evidence="6">SET domain-containing protein</fullName>
    </submittedName>
</protein>
<name>A0A164Q729_9AGAM</name>
<dbReference type="EMBL" id="KV419428">
    <property type="protein sequence ID" value="KZS89391.1"/>
    <property type="molecule type" value="Genomic_DNA"/>
</dbReference>
<evidence type="ECO:0000256" key="2">
    <source>
        <dbReference type="ARBA" id="ARBA00023163"/>
    </source>
</evidence>
<feature type="domain" description="SET" evidence="4">
    <location>
        <begin position="495"/>
        <end position="608"/>
    </location>
</feature>
<dbReference type="STRING" id="1314777.A0A164Q729"/>
<dbReference type="InterPro" id="IPR046341">
    <property type="entry name" value="SET_dom_sf"/>
</dbReference>
<evidence type="ECO:0000259" key="5">
    <source>
        <dbReference type="Pfam" id="PF18264"/>
    </source>
</evidence>
<dbReference type="Pfam" id="PF00856">
    <property type="entry name" value="SET"/>
    <property type="match status" value="1"/>
</dbReference>
<evidence type="ECO:0000256" key="3">
    <source>
        <dbReference type="SAM" id="MobiDB-lite"/>
    </source>
</evidence>
<keyword evidence="2" id="KW-0804">Transcription</keyword>
<dbReference type="SUPFAM" id="SSF82199">
    <property type="entry name" value="SET domain"/>
    <property type="match status" value="1"/>
</dbReference>
<feature type="domain" description="Pre-SET CXC" evidence="5">
    <location>
        <begin position="406"/>
        <end position="440"/>
    </location>
</feature>
<dbReference type="GO" id="GO:0003682">
    <property type="term" value="F:chromatin binding"/>
    <property type="evidence" value="ECO:0007669"/>
    <property type="project" value="TreeGrafter"/>
</dbReference>
<gene>
    <name evidence="6" type="ORF">SISNIDRAFT_497566</name>
</gene>
<dbReference type="InterPro" id="IPR001214">
    <property type="entry name" value="SET_dom"/>
</dbReference>
<dbReference type="GO" id="GO:0046976">
    <property type="term" value="F:histone H3K27 methyltransferase activity"/>
    <property type="evidence" value="ECO:0007669"/>
    <property type="project" value="TreeGrafter"/>
</dbReference>
<evidence type="ECO:0000313" key="6">
    <source>
        <dbReference type="EMBL" id="KZS89391.1"/>
    </source>
</evidence>
<accession>A0A164Q729</accession>